<gene>
    <name evidence="2" type="primary">LOC130508717</name>
</gene>
<evidence type="ECO:0000313" key="2">
    <source>
        <dbReference type="RefSeq" id="XP_056860342.1"/>
    </source>
</evidence>
<dbReference type="Proteomes" id="UP000504610">
    <property type="component" value="Chromosome 2"/>
</dbReference>
<organism evidence="1 2">
    <name type="scientific">Raphanus sativus</name>
    <name type="common">Radish</name>
    <name type="synonym">Raphanus raphanistrum var. sativus</name>
    <dbReference type="NCBI Taxonomy" id="3726"/>
    <lineage>
        <taxon>Eukaryota</taxon>
        <taxon>Viridiplantae</taxon>
        <taxon>Streptophyta</taxon>
        <taxon>Embryophyta</taxon>
        <taxon>Tracheophyta</taxon>
        <taxon>Spermatophyta</taxon>
        <taxon>Magnoliopsida</taxon>
        <taxon>eudicotyledons</taxon>
        <taxon>Gunneridae</taxon>
        <taxon>Pentapetalae</taxon>
        <taxon>rosids</taxon>
        <taxon>malvids</taxon>
        <taxon>Brassicales</taxon>
        <taxon>Brassicaceae</taxon>
        <taxon>Brassiceae</taxon>
        <taxon>Raphanus</taxon>
    </lineage>
</organism>
<dbReference type="RefSeq" id="XP_056860342.1">
    <property type="nucleotide sequence ID" value="XM_057004362.1"/>
</dbReference>
<keyword evidence="1" id="KW-1185">Reference proteome</keyword>
<dbReference type="GeneID" id="130508717"/>
<proteinExistence type="predicted"/>
<dbReference type="CDD" id="cd09272">
    <property type="entry name" value="RNase_HI_RT_Ty1"/>
    <property type="match status" value="1"/>
</dbReference>
<name>A0A9W3D950_RAPSA</name>
<evidence type="ECO:0000313" key="1">
    <source>
        <dbReference type="Proteomes" id="UP000504610"/>
    </source>
</evidence>
<sequence length="148" mass="16780">MGRLIYLVHTRPELSYSVHILSQFMKKPREDHWQAALRVVRFLKGSLGQGIMLSSSADLSLTVFCDSDWSSCPLTRRSLSAFVVMLGDSPISWKTKKQKTVSHSSAEAEYRSMAAALREVKWLRKMLRGWMSSSSLHVSTATVRLPYT</sequence>
<dbReference type="KEGG" id="rsz:130508717"/>
<accession>A0A9W3D950</accession>
<reference evidence="1" key="1">
    <citation type="journal article" date="2019" name="Database">
        <title>The radish genome database (RadishGD): an integrated information resource for radish genomics.</title>
        <authorList>
            <person name="Yu H.J."/>
            <person name="Baek S."/>
            <person name="Lee Y.J."/>
            <person name="Cho A."/>
            <person name="Mun J.H."/>
        </authorList>
    </citation>
    <scope>NUCLEOTIDE SEQUENCE [LARGE SCALE GENOMIC DNA]</scope>
    <source>
        <strain evidence="1">cv. WK10039</strain>
    </source>
</reference>
<dbReference type="AlphaFoldDB" id="A0A9W3D950"/>
<dbReference type="PANTHER" id="PTHR11439">
    <property type="entry name" value="GAG-POL-RELATED RETROTRANSPOSON"/>
    <property type="match status" value="1"/>
</dbReference>
<dbReference type="OrthoDB" id="412581at2759"/>
<reference evidence="2" key="2">
    <citation type="submission" date="2025-08" db="UniProtKB">
        <authorList>
            <consortium name="RefSeq"/>
        </authorList>
    </citation>
    <scope>IDENTIFICATION</scope>
    <source>
        <tissue evidence="2">Leaf</tissue>
    </source>
</reference>
<dbReference type="PANTHER" id="PTHR11439:SF470">
    <property type="entry name" value="CYSTEINE-RICH RLK (RECEPTOR-LIKE PROTEIN KINASE) 8"/>
    <property type="match status" value="1"/>
</dbReference>
<protein>
    <submittedName>
        <fullName evidence="2">Uncharacterized mitochondrial protein AtMg00810-like</fullName>
    </submittedName>
</protein>